<evidence type="ECO:0000313" key="3">
    <source>
        <dbReference type="Proteomes" id="UP001219525"/>
    </source>
</evidence>
<reference evidence="2" key="1">
    <citation type="submission" date="2023-03" db="EMBL/GenBank/DDBJ databases">
        <title>Massive genome expansion in bonnet fungi (Mycena s.s.) driven by repeated elements and novel gene families across ecological guilds.</title>
        <authorList>
            <consortium name="Lawrence Berkeley National Laboratory"/>
            <person name="Harder C.B."/>
            <person name="Miyauchi S."/>
            <person name="Viragh M."/>
            <person name="Kuo A."/>
            <person name="Thoen E."/>
            <person name="Andreopoulos B."/>
            <person name="Lu D."/>
            <person name="Skrede I."/>
            <person name="Drula E."/>
            <person name="Henrissat B."/>
            <person name="Morin E."/>
            <person name="Kohler A."/>
            <person name="Barry K."/>
            <person name="LaButti K."/>
            <person name="Morin E."/>
            <person name="Salamov A."/>
            <person name="Lipzen A."/>
            <person name="Mereny Z."/>
            <person name="Hegedus B."/>
            <person name="Baldrian P."/>
            <person name="Stursova M."/>
            <person name="Weitz H."/>
            <person name="Taylor A."/>
            <person name="Grigoriev I.V."/>
            <person name="Nagy L.G."/>
            <person name="Martin F."/>
            <person name="Kauserud H."/>
        </authorList>
    </citation>
    <scope>NUCLEOTIDE SEQUENCE</scope>
    <source>
        <strain evidence="2">9144</strain>
    </source>
</reference>
<sequence>MKAVLSFVALLSPALAVSSSLPSGGAVTSCAAADRVLIETRNVTVAGHEIQVSTKACSGNINIISSRSFKKRQTDVCGQTADFECAVGSVTPVIADCASLQAALPDFIATQPPFFVLAPQTVEEVSLRTCLFAWINNNAVGGASLEGCWSDVERIGGAVPLPGCFGVQGFNAQIAFPSLAMFEEAWVFEATGV</sequence>
<dbReference type="Proteomes" id="UP001219525">
    <property type="component" value="Unassembled WGS sequence"/>
</dbReference>
<keyword evidence="1" id="KW-0732">Signal</keyword>
<evidence type="ECO:0000313" key="2">
    <source>
        <dbReference type="EMBL" id="KAJ7215582.1"/>
    </source>
</evidence>
<feature type="chain" id="PRO_5042211477" evidence="1">
    <location>
        <begin position="17"/>
        <end position="193"/>
    </location>
</feature>
<proteinExistence type="predicted"/>
<feature type="signal peptide" evidence="1">
    <location>
        <begin position="1"/>
        <end position="16"/>
    </location>
</feature>
<dbReference type="PROSITE" id="PS51257">
    <property type="entry name" value="PROKAR_LIPOPROTEIN"/>
    <property type="match status" value="1"/>
</dbReference>
<accession>A0AAD6VKI9</accession>
<gene>
    <name evidence="2" type="ORF">GGX14DRAFT_443126</name>
</gene>
<dbReference type="EMBL" id="JARJCW010000017">
    <property type="protein sequence ID" value="KAJ7215582.1"/>
    <property type="molecule type" value="Genomic_DNA"/>
</dbReference>
<dbReference type="AlphaFoldDB" id="A0AAD6VKI9"/>
<organism evidence="2 3">
    <name type="scientific">Mycena pura</name>
    <dbReference type="NCBI Taxonomy" id="153505"/>
    <lineage>
        <taxon>Eukaryota</taxon>
        <taxon>Fungi</taxon>
        <taxon>Dikarya</taxon>
        <taxon>Basidiomycota</taxon>
        <taxon>Agaricomycotina</taxon>
        <taxon>Agaricomycetes</taxon>
        <taxon>Agaricomycetidae</taxon>
        <taxon>Agaricales</taxon>
        <taxon>Marasmiineae</taxon>
        <taxon>Mycenaceae</taxon>
        <taxon>Mycena</taxon>
    </lineage>
</organism>
<comment type="caution">
    <text evidence="2">The sequence shown here is derived from an EMBL/GenBank/DDBJ whole genome shotgun (WGS) entry which is preliminary data.</text>
</comment>
<protein>
    <submittedName>
        <fullName evidence="2">Uncharacterized protein</fullName>
    </submittedName>
</protein>
<name>A0AAD6VKI9_9AGAR</name>
<evidence type="ECO:0000256" key="1">
    <source>
        <dbReference type="SAM" id="SignalP"/>
    </source>
</evidence>
<keyword evidence="3" id="KW-1185">Reference proteome</keyword>